<dbReference type="GeneID" id="81427804"/>
<organism evidence="1 2">
    <name type="scientific">Penicillium canariense</name>
    <dbReference type="NCBI Taxonomy" id="189055"/>
    <lineage>
        <taxon>Eukaryota</taxon>
        <taxon>Fungi</taxon>
        <taxon>Dikarya</taxon>
        <taxon>Ascomycota</taxon>
        <taxon>Pezizomycotina</taxon>
        <taxon>Eurotiomycetes</taxon>
        <taxon>Eurotiomycetidae</taxon>
        <taxon>Eurotiales</taxon>
        <taxon>Aspergillaceae</taxon>
        <taxon>Penicillium</taxon>
    </lineage>
</organism>
<dbReference type="Proteomes" id="UP001149163">
    <property type="component" value="Unassembled WGS sequence"/>
</dbReference>
<reference evidence="1" key="2">
    <citation type="journal article" date="2023" name="IMA Fungus">
        <title>Comparative genomic study of the Penicillium genus elucidates a diverse pangenome and 15 lateral gene transfer events.</title>
        <authorList>
            <person name="Petersen C."/>
            <person name="Sorensen T."/>
            <person name="Nielsen M.R."/>
            <person name="Sondergaard T.E."/>
            <person name="Sorensen J.L."/>
            <person name="Fitzpatrick D.A."/>
            <person name="Frisvad J.C."/>
            <person name="Nielsen K.L."/>
        </authorList>
    </citation>
    <scope>NUCLEOTIDE SEQUENCE</scope>
    <source>
        <strain evidence="1">IBT 26290</strain>
    </source>
</reference>
<gene>
    <name evidence="1" type="ORF">N7482_006503</name>
</gene>
<proteinExistence type="predicted"/>
<keyword evidence="2" id="KW-1185">Reference proteome</keyword>
<sequence>MLAEADTLAHPDMSSFCLGEIASLLPPIWREVYACKTPATHVSWGENRQDPVAFEGSSIGDECNAWLSSIFNPAEDTALSLERRLGPKQATALRPYCDSTEPGEDSR</sequence>
<accession>A0A9W9LJ80</accession>
<reference evidence="1" key="1">
    <citation type="submission" date="2022-11" db="EMBL/GenBank/DDBJ databases">
        <authorList>
            <person name="Petersen C."/>
        </authorList>
    </citation>
    <scope>NUCLEOTIDE SEQUENCE</scope>
    <source>
        <strain evidence="1">IBT 26290</strain>
    </source>
</reference>
<comment type="caution">
    <text evidence="1">The sequence shown here is derived from an EMBL/GenBank/DDBJ whole genome shotgun (WGS) entry which is preliminary data.</text>
</comment>
<evidence type="ECO:0000313" key="1">
    <source>
        <dbReference type="EMBL" id="KAJ5159499.1"/>
    </source>
</evidence>
<protein>
    <submittedName>
        <fullName evidence="1">Uncharacterized protein</fullName>
    </submittedName>
</protein>
<name>A0A9W9LJ80_9EURO</name>
<dbReference type="RefSeq" id="XP_056541057.1">
    <property type="nucleotide sequence ID" value="XM_056688628.1"/>
</dbReference>
<dbReference type="EMBL" id="JAPQKN010000004">
    <property type="protein sequence ID" value="KAJ5159499.1"/>
    <property type="molecule type" value="Genomic_DNA"/>
</dbReference>
<evidence type="ECO:0000313" key="2">
    <source>
        <dbReference type="Proteomes" id="UP001149163"/>
    </source>
</evidence>
<dbReference type="AlphaFoldDB" id="A0A9W9LJ80"/>